<evidence type="ECO:0000313" key="2">
    <source>
        <dbReference type="EMBL" id="CAJ1373115.1"/>
    </source>
</evidence>
<dbReference type="AlphaFoldDB" id="A0AA36HPU8"/>
<name>A0AA36HPU8_9DINO</name>
<protein>
    <recommendedName>
        <fullName evidence="1">FHA domain-containing protein</fullName>
    </recommendedName>
</protein>
<sequence>MSRPRAHPVLATAAELVSCTRWLWSLLLALWVWIQRRLSRHGHLPCKPELDSSGSLPQGTTYLKQQLEDFDECPIQMTPMLEPVRVVHEDEDARMGQPAHIMDLEAAKRWLSESPAEARCPFCRGRVLHVEAEPAEQLKVTLRSLAEKTYTNSEGVAHKAVRLGDARLLTALGRLLPAAKWRDSLLRKNAQGKGPFELLAKQSNEEEICGFMNGLDVQQARDFKDFVPGAIVHSRLSARFANGCEVWSRQNVSDPKPIRPGDEALVLSGSVYYLLSVLPGGDSRVVLLRCNNSSAVLCTAPLAESLCQGRCPELYEPGLEVALAGLSASPRRFVGRFTIGGAPYIDDFVVAGISRSAAALRLEAPAAWCLQSFGEWEIEDSAGKHFIAKNHVYRIPSRQSIQMKIQPQGIQLVLRPCFLARRATEDFVASLKVQPSLCDSSGQKLVLVRFQMEQLLESNGKDDVPAMRTEHVGAVAGGFSVGRCGHLAVPMAGHLGAAVSRRHCLLQLRGEQLVAYDDGSALGTKLNGEDLGVGPGAARAVQQGDVLALGGTLLRLAKVSPVLRADDDSALPALLADMLSSFESCEKLKRIAMSR</sequence>
<reference evidence="2" key="1">
    <citation type="submission" date="2023-08" db="EMBL/GenBank/DDBJ databases">
        <authorList>
            <person name="Chen Y."/>
            <person name="Shah S."/>
            <person name="Dougan E. K."/>
            <person name="Thang M."/>
            <person name="Chan C."/>
        </authorList>
    </citation>
    <scope>NUCLEOTIDE SEQUENCE</scope>
</reference>
<gene>
    <name evidence="2" type="ORF">EVOR1521_LOCUS3027</name>
</gene>
<dbReference type="Gene3D" id="3.30.40.10">
    <property type="entry name" value="Zinc/RING finger domain, C3HC4 (zinc finger)"/>
    <property type="match status" value="1"/>
</dbReference>
<proteinExistence type="predicted"/>
<dbReference type="InterPro" id="IPR000253">
    <property type="entry name" value="FHA_dom"/>
</dbReference>
<evidence type="ECO:0000313" key="3">
    <source>
        <dbReference type="Proteomes" id="UP001178507"/>
    </source>
</evidence>
<keyword evidence="3" id="KW-1185">Reference proteome</keyword>
<dbReference type="EMBL" id="CAUJNA010000175">
    <property type="protein sequence ID" value="CAJ1373115.1"/>
    <property type="molecule type" value="Genomic_DNA"/>
</dbReference>
<comment type="caution">
    <text evidence="2">The sequence shown here is derived from an EMBL/GenBank/DDBJ whole genome shotgun (WGS) entry which is preliminary data.</text>
</comment>
<dbReference type="CDD" id="cd00060">
    <property type="entry name" value="FHA"/>
    <property type="match status" value="1"/>
</dbReference>
<dbReference type="Gene3D" id="2.60.200.20">
    <property type="match status" value="1"/>
</dbReference>
<dbReference type="PROSITE" id="PS50006">
    <property type="entry name" value="FHA_DOMAIN"/>
    <property type="match status" value="1"/>
</dbReference>
<accession>A0AA36HPU8</accession>
<dbReference type="Proteomes" id="UP001178507">
    <property type="component" value="Unassembled WGS sequence"/>
</dbReference>
<dbReference type="SUPFAM" id="SSF49879">
    <property type="entry name" value="SMAD/FHA domain"/>
    <property type="match status" value="1"/>
</dbReference>
<dbReference type="Pfam" id="PF00498">
    <property type="entry name" value="FHA"/>
    <property type="match status" value="1"/>
</dbReference>
<organism evidence="2 3">
    <name type="scientific">Effrenium voratum</name>
    <dbReference type="NCBI Taxonomy" id="2562239"/>
    <lineage>
        <taxon>Eukaryota</taxon>
        <taxon>Sar</taxon>
        <taxon>Alveolata</taxon>
        <taxon>Dinophyceae</taxon>
        <taxon>Suessiales</taxon>
        <taxon>Symbiodiniaceae</taxon>
        <taxon>Effrenium</taxon>
    </lineage>
</organism>
<evidence type="ECO:0000259" key="1">
    <source>
        <dbReference type="PROSITE" id="PS50006"/>
    </source>
</evidence>
<feature type="domain" description="FHA" evidence="1">
    <location>
        <begin position="479"/>
        <end position="531"/>
    </location>
</feature>
<dbReference type="InterPro" id="IPR013083">
    <property type="entry name" value="Znf_RING/FYVE/PHD"/>
</dbReference>
<dbReference type="InterPro" id="IPR008984">
    <property type="entry name" value="SMAD_FHA_dom_sf"/>
</dbReference>